<feature type="domain" description="DUF5716" evidence="1">
    <location>
        <begin position="124"/>
        <end position="412"/>
    </location>
</feature>
<protein>
    <recommendedName>
        <fullName evidence="1">DUF5716 domain-containing protein</fullName>
    </recommendedName>
</protein>
<dbReference type="RefSeq" id="WP_065543055.1">
    <property type="nucleotide sequence ID" value="NZ_CP015405.2"/>
</dbReference>
<proteinExistence type="predicted"/>
<evidence type="ECO:0000259" key="1">
    <source>
        <dbReference type="Pfam" id="PF18980"/>
    </source>
</evidence>
<reference evidence="2" key="1">
    <citation type="submission" date="2017-04" db="EMBL/GenBank/DDBJ databases">
        <title>Complete Genome Sequences of Twelve Strains of a Stable Defined Moderately Diverse Mouse Microbiota 2 (sDMDMm2).</title>
        <authorList>
            <person name="Uchimura Y."/>
            <person name="Wyss M."/>
            <person name="Brugiroux S."/>
            <person name="Limenitakis J.P."/>
            <person name="Stecher B."/>
            <person name="McCoy K.D."/>
            <person name="Macpherson A.J."/>
        </authorList>
    </citation>
    <scope>NUCLEOTIDE SEQUENCE</scope>
    <source>
        <strain evidence="2">YL58</strain>
    </source>
</reference>
<dbReference type="InterPro" id="IPR043770">
    <property type="entry name" value="DUF5716_C"/>
</dbReference>
<gene>
    <name evidence="2" type="ORF">A4V09_14725</name>
</gene>
<dbReference type="EMBL" id="CP015405">
    <property type="protein sequence ID" value="ANU76901.1"/>
    <property type="molecule type" value="Genomic_DNA"/>
</dbReference>
<dbReference type="OrthoDB" id="1918132at2"/>
<dbReference type="STRING" id="1796616.A4V09_14725"/>
<dbReference type="AlphaFoldDB" id="A0A1C7IB80"/>
<name>A0A1C7IB80_9FIRM</name>
<evidence type="ECO:0000313" key="2">
    <source>
        <dbReference type="EMBL" id="ANU76901.1"/>
    </source>
</evidence>
<organism evidence="2 3">
    <name type="scientific">Blautia pseudococcoides</name>
    <dbReference type="NCBI Taxonomy" id="1796616"/>
    <lineage>
        <taxon>Bacteria</taxon>
        <taxon>Bacillati</taxon>
        <taxon>Bacillota</taxon>
        <taxon>Clostridia</taxon>
        <taxon>Lachnospirales</taxon>
        <taxon>Lachnospiraceae</taxon>
        <taxon>Blautia</taxon>
    </lineage>
</organism>
<evidence type="ECO:0000313" key="3">
    <source>
        <dbReference type="Proteomes" id="UP000092574"/>
    </source>
</evidence>
<accession>A0A1C7IB80</accession>
<dbReference type="Pfam" id="PF18980">
    <property type="entry name" value="DUF5716_C"/>
    <property type="match status" value="1"/>
</dbReference>
<keyword evidence="3" id="KW-1185">Reference proteome</keyword>
<sequence length="415" mass="47873">MNETRNIIAGLELGKEFSQICYYDRKEKEPVSLSVKTGSNQYTFSTRLSKRPRTEVWHFGMEADYFSTHEGEIPVDNLLEIWAQGEPAQIDGGWYRPEELLEIYLKGCLSVLGVAEPVRQIKTLMITVPDLNRVLVRKLQRVCSRLKFTSGQVLLQDYEESFYYYVMSKRPDNWNRMTGLFTFEKGKATFSRMVVDSQKKPMLVTVEHGKTITLPKDPDQKDVDFYQLIADSCGNDTYGGIYLVGDGFSKDWAVRSVPLLCKNQRHVYYGNNMYVKGACYAARERTEEKLLGTYLYVGNALVQNHVSMEMLIQGAKKNYTVAEAGRNWYETEHEFELLLDGRQDLEFMVKPMDGGEVRHYCMKLPGLPKRPDRTTRLRVHVMYESADTCIILVQDLGFGEMFPSSGLMWTERAVW</sequence>
<dbReference type="Proteomes" id="UP000092574">
    <property type="component" value="Chromosome"/>
</dbReference>
<dbReference type="KEGG" id="byl:A4V09_14725"/>